<feature type="compositionally biased region" description="Acidic residues" evidence="5">
    <location>
        <begin position="448"/>
        <end position="462"/>
    </location>
</feature>
<feature type="compositionally biased region" description="Basic and acidic residues" evidence="5">
    <location>
        <begin position="195"/>
        <end position="221"/>
    </location>
</feature>
<dbReference type="PANTHER" id="PTHR17598:SF13">
    <property type="entry name" value="DNA POLYMERASE DELTA SUBUNIT 3"/>
    <property type="match status" value="1"/>
</dbReference>
<dbReference type="GO" id="GO:0006297">
    <property type="term" value="P:nucleotide-excision repair, DNA gap filling"/>
    <property type="evidence" value="ECO:0007669"/>
    <property type="project" value="TreeGrafter"/>
</dbReference>
<dbReference type="PANTHER" id="PTHR17598">
    <property type="entry name" value="DNA POLYMERASE DELTA SUBUNIT 3"/>
    <property type="match status" value="1"/>
</dbReference>
<feature type="compositionally biased region" description="Basic and acidic residues" evidence="5">
    <location>
        <begin position="234"/>
        <end position="243"/>
    </location>
</feature>
<protein>
    <recommendedName>
        <fullName evidence="2">DNA polymerase delta subunit 3</fullName>
    </recommendedName>
</protein>
<keyword evidence="7" id="KW-1185">Reference proteome</keyword>
<evidence type="ECO:0000256" key="5">
    <source>
        <dbReference type="SAM" id="MobiDB-lite"/>
    </source>
</evidence>
<dbReference type="Gene3D" id="3.90.1030.20">
    <property type="entry name" value="DNA polymerase delta, p66 (Cdc27) subunit, wHTH domain"/>
    <property type="match status" value="1"/>
</dbReference>
<evidence type="ECO:0000256" key="3">
    <source>
        <dbReference type="ARBA" id="ARBA00022705"/>
    </source>
</evidence>
<organism evidence="6 7">
    <name type="scientific">Dacryopinax primogenitus (strain DJM 731)</name>
    <name type="common">Brown rot fungus</name>
    <dbReference type="NCBI Taxonomy" id="1858805"/>
    <lineage>
        <taxon>Eukaryota</taxon>
        <taxon>Fungi</taxon>
        <taxon>Dikarya</taxon>
        <taxon>Basidiomycota</taxon>
        <taxon>Agaricomycotina</taxon>
        <taxon>Dacrymycetes</taxon>
        <taxon>Dacrymycetales</taxon>
        <taxon>Dacrymycetaceae</taxon>
        <taxon>Dacryopinax</taxon>
    </lineage>
</organism>
<dbReference type="RefSeq" id="XP_040631962.1">
    <property type="nucleotide sequence ID" value="XM_040768005.1"/>
</dbReference>
<evidence type="ECO:0000256" key="1">
    <source>
        <dbReference type="ARBA" id="ARBA00004123"/>
    </source>
</evidence>
<dbReference type="OrthoDB" id="514823at2759"/>
<dbReference type="OMA" id="RAMMDID"/>
<dbReference type="Proteomes" id="UP000030653">
    <property type="component" value="Unassembled WGS sequence"/>
</dbReference>
<dbReference type="GO" id="GO:0043625">
    <property type="term" value="C:delta DNA polymerase complex"/>
    <property type="evidence" value="ECO:0007669"/>
    <property type="project" value="InterPro"/>
</dbReference>
<keyword evidence="4" id="KW-0539">Nucleus</keyword>
<evidence type="ECO:0000313" key="7">
    <source>
        <dbReference type="Proteomes" id="UP000030653"/>
    </source>
</evidence>
<dbReference type="Pfam" id="PF09507">
    <property type="entry name" value="CDC27"/>
    <property type="match status" value="1"/>
</dbReference>
<name>M5GG89_DACPD</name>
<dbReference type="InterPro" id="IPR019038">
    <property type="entry name" value="POLD3"/>
</dbReference>
<feature type="compositionally biased region" description="Low complexity" evidence="5">
    <location>
        <begin position="181"/>
        <end position="194"/>
    </location>
</feature>
<gene>
    <name evidence="6" type="ORF">DACRYDRAFT_104956</name>
</gene>
<dbReference type="STRING" id="1858805.M5GG89"/>
<dbReference type="GO" id="GO:0003887">
    <property type="term" value="F:DNA-directed DNA polymerase activity"/>
    <property type="evidence" value="ECO:0007669"/>
    <property type="project" value="TreeGrafter"/>
</dbReference>
<feature type="compositionally biased region" description="Basic and acidic residues" evidence="5">
    <location>
        <begin position="463"/>
        <end position="488"/>
    </location>
</feature>
<dbReference type="GO" id="GO:1904161">
    <property type="term" value="P:DNA synthesis involved in UV-damage excision repair"/>
    <property type="evidence" value="ECO:0007669"/>
    <property type="project" value="TreeGrafter"/>
</dbReference>
<proteinExistence type="predicted"/>
<reference evidence="6 7" key="1">
    <citation type="journal article" date="2012" name="Science">
        <title>The Paleozoic origin of enzymatic lignin decomposition reconstructed from 31 fungal genomes.</title>
        <authorList>
            <person name="Floudas D."/>
            <person name="Binder M."/>
            <person name="Riley R."/>
            <person name="Barry K."/>
            <person name="Blanchette R.A."/>
            <person name="Henrissat B."/>
            <person name="Martinez A.T."/>
            <person name="Otillar R."/>
            <person name="Spatafora J.W."/>
            <person name="Yadav J.S."/>
            <person name="Aerts A."/>
            <person name="Benoit I."/>
            <person name="Boyd A."/>
            <person name="Carlson A."/>
            <person name="Copeland A."/>
            <person name="Coutinho P.M."/>
            <person name="de Vries R.P."/>
            <person name="Ferreira P."/>
            <person name="Findley K."/>
            <person name="Foster B."/>
            <person name="Gaskell J."/>
            <person name="Glotzer D."/>
            <person name="Gorecki P."/>
            <person name="Heitman J."/>
            <person name="Hesse C."/>
            <person name="Hori C."/>
            <person name="Igarashi K."/>
            <person name="Jurgens J.A."/>
            <person name="Kallen N."/>
            <person name="Kersten P."/>
            <person name="Kohler A."/>
            <person name="Kuees U."/>
            <person name="Kumar T.K.A."/>
            <person name="Kuo A."/>
            <person name="LaButti K."/>
            <person name="Larrondo L.F."/>
            <person name="Lindquist E."/>
            <person name="Ling A."/>
            <person name="Lombard V."/>
            <person name="Lucas S."/>
            <person name="Lundell T."/>
            <person name="Martin R."/>
            <person name="McLaughlin D.J."/>
            <person name="Morgenstern I."/>
            <person name="Morin E."/>
            <person name="Murat C."/>
            <person name="Nagy L.G."/>
            <person name="Nolan M."/>
            <person name="Ohm R.A."/>
            <person name="Patyshakuliyeva A."/>
            <person name="Rokas A."/>
            <person name="Ruiz-Duenas F.J."/>
            <person name="Sabat G."/>
            <person name="Salamov A."/>
            <person name="Samejima M."/>
            <person name="Schmutz J."/>
            <person name="Slot J.C."/>
            <person name="St John F."/>
            <person name="Stenlid J."/>
            <person name="Sun H."/>
            <person name="Sun S."/>
            <person name="Syed K."/>
            <person name="Tsang A."/>
            <person name="Wiebenga A."/>
            <person name="Young D."/>
            <person name="Pisabarro A."/>
            <person name="Eastwood D.C."/>
            <person name="Martin F."/>
            <person name="Cullen D."/>
            <person name="Grigoriev I.V."/>
            <person name="Hibbett D.S."/>
        </authorList>
    </citation>
    <scope>NUCLEOTIDE SEQUENCE [LARGE SCALE GENOMIC DNA]</scope>
    <source>
        <strain evidence="6 7">DJM-731 SS1</strain>
    </source>
</reference>
<dbReference type="GeneID" id="63683067"/>
<dbReference type="EMBL" id="JH795857">
    <property type="protein sequence ID" value="EJU05068.1"/>
    <property type="molecule type" value="Genomic_DNA"/>
</dbReference>
<dbReference type="GO" id="GO:0006271">
    <property type="term" value="P:DNA strand elongation involved in DNA replication"/>
    <property type="evidence" value="ECO:0007669"/>
    <property type="project" value="TreeGrafter"/>
</dbReference>
<dbReference type="AlphaFoldDB" id="M5GG89"/>
<dbReference type="InterPro" id="IPR041913">
    <property type="entry name" value="POLD3_sf"/>
</dbReference>
<feature type="compositionally biased region" description="Acidic residues" evidence="5">
    <location>
        <begin position="383"/>
        <end position="396"/>
    </location>
</feature>
<dbReference type="HOGENOM" id="CLU_023879_0_0_1"/>
<evidence type="ECO:0000256" key="2">
    <source>
        <dbReference type="ARBA" id="ARBA00017589"/>
    </source>
</evidence>
<evidence type="ECO:0000313" key="6">
    <source>
        <dbReference type="EMBL" id="EJU05068.1"/>
    </source>
</evidence>
<accession>M5GG89</accession>
<evidence type="ECO:0000256" key="4">
    <source>
        <dbReference type="ARBA" id="ARBA00023242"/>
    </source>
</evidence>
<feature type="compositionally biased region" description="Basic and acidic residues" evidence="5">
    <location>
        <begin position="250"/>
        <end position="260"/>
    </location>
</feature>
<comment type="subcellular location">
    <subcellularLocation>
        <location evidence="1">Nucleus</location>
    </subcellularLocation>
</comment>
<sequence length="514" mass="55752">MSTSDLLTKLVLHEKQIVTYRTLSRQQAIHVNQAKTALAEFYHSAKDNNSSAIHATFIVTGLARPKSKSTNGAMDDTMDLDIPSSSQPQEADVTELGTDKVVMCTEETLEATKADFARVRTIHVYSLSAAPIKDASTLATAQDAVRATDAGASQDQLRAFGVVIGDVSVTAAKSNTKGKSKAAVPPSAPAVKPAPVEKKLEAEEKKVEPAGKKPDAPEKKSSSRNGTLNSGAAKPKEEMKSGKEATPPAKEVKVKKEEGSQKLGQQQKTEMSSSSLTRKRGLLQSEDEGDAPVVKPSGSRSNSTAKPKSKQRLPVKQEEEQDEGTSARRRTKKTDSRAPKAQTAVEASLAAMFDESSDVEMKPTAPEPAVPEPAAKEERMEAAFEDDERPEEEPDESEAHVIDKPQRKRRAKPKPAEGAILMKDGRKKRRVVKSRMTTDEKGYMGMEDYSEYETVSESEELTVPEKARKSTAKKEAKPKETVKEEVPKPKPKPKPTTKSGGKAGGKLSDYFAKK</sequence>
<keyword evidence="3" id="KW-0235">DNA replication</keyword>
<feature type="region of interest" description="Disordered" evidence="5">
    <location>
        <begin position="68"/>
        <end position="94"/>
    </location>
</feature>
<feature type="region of interest" description="Disordered" evidence="5">
    <location>
        <begin position="173"/>
        <end position="514"/>
    </location>
</feature>
<feature type="compositionally biased region" description="Polar residues" evidence="5">
    <location>
        <begin position="262"/>
        <end position="276"/>
    </location>
</feature>